<reference evidence="2 3" key="1">
    <citation type="journal article" date="2016" name="Genome Biol. Evol.">
        <title>Divergent and convergent evolution of fungal pathogenicity.</title>
        <authorList>
            <person name="Shang Y."/>
            <person name="Xiao G."/>
            <person name="Zheng P."/>
            <person name="Cen K."/>
            <person name="Zhan S."/>
            <person name="Wang C."/>
        </authorList>
    </citation>
    <scope>NUCLEOTIDE SEQUENCE [LARGE SCALE GENOMIC DNA]</scope>
    <source>
        <strain evidence="2 3">RCEF 2490</strain>
    </source>
</reference>
<proteinExistence type="predicted"/>
<evidence type="ECO:0000256" key="1">
    <source>
        <dbReference type="SAM" id="Phobius"/>
    </source>
</evidence>
<feature type="transmembrane region" description="Helical" evidence="1">
    <location>
        <begin position="85"/>
        <end position="106"/>
    </location>
</feature>
<keyword evidence="1" id="KW-0472">Membrane</keyword>
<protein>
    <recommendedName>
        <fullName evidence="4">Pre-mRNA splicing factor</fullName>
    </recommendedName>
</protein>
<comment type="caution">
    <text evidence="2">The sequence shown here is derived from an EMBL/GenBank/DDBJ whole genome shotgun (WGS) entry which is preliminary data.</text>
</comment>
<keyword evidence="1" id="KW-0812">Transmembrane</keyword>
<organism evidence="2 3">
    <name type="scientific">Moelleriella libera RCEF 2490</name>
    <dbReference type="NCBI Taxonomy" id="1081109"/>
    <lineage>
        <taxon>Eukaryota</taxon>
        <taxon>Fungi</taxon>
        <taxon>Dikarya</taxon>
        <taxon>Ascomycota</taxon>
        <taxon>Pezizomycotina</taxon>
        <taxon>Sordariomycetes</taxon>
        <taxon>Hypocreomycetidae</taxon>
        <taxon>Hypocreales</taxon>
        <taxon>Clavicipitaceae</taxon>
        <taxon>Moelleriella</taxon>
    </lineage>
</organism>
<gene>
    <name evidence="2" type="ORF">AAL_02594</name>
</gene>
<dbReference type="Proteomes" id="UP000078544">
    <property type="component" value="Unassembled WGS sequence"/>
</dbReference>
<feature type="transmembrane region" description="Helical" evidence="1">
    <location>
        <begin position="163"/>
        <end position="184"/>
    </location>
</feature>
<evidence type="ECO:0000313" key="2">
    <source>
        <dbReference type="EMBL" id="KZZ99043.1"/>
    </source>
</evidence>
<keyword evidence="1" id="KW-1133">Transmembrane helix</keyword>
<evidence type="ECO:0008006" key="4">
    <source>
        <dbReference type="Google" id="ProtNLM"/>
    </source>
</evidence>
<accession>A0A168EQ98</accession>
<name>A0A168EQ98_9HYPO</name>
<dbReference type="EMBL" id="AZGY01000004">
    <property type="protein sequence ID" value="KZZ99043.1"/>
    <property type="molecule type" value="Genomic_DNA"/>
</dbReference>
<feature type="transmembrane region" description="Helical" evidence="1">
    <location>
        <begin position="7"/>
        <end position="31"/>
    </location>
</feature>
<dbReference type="OrthoDB" id="61370at2759"/>
<dbReference type="AlphaFoldDB" id="A0A168EQ98"/>
<feature type="transmembrane region" description="Helical" evidence="1">
    <location>
        <begin position="118"/>
        <end position="143"/>
    </location>
</feature>
<dbReference type="Gene3D" id="1.20.140.150">
    <property type="match status" value="1"/>
</dbReference>
<sequence length="199" mass="21949">MTRLYVYSTVLAAFVAVTGMLISSIFIPQWISYHVSTPKGGDIQIHVGLHERCFSNQDPQCREYPPADLCTGREGETFCSLWRTIGFAASFSAILCLASLVCLVVVIKGGRYRRETGWPLVSGMLSLVSVIEFFIIAAVAYLFDHNDQFDISGWYLDKSWNMSLASGLLCLFGAVGLAGSAYLLPSEDGYEFLEDAQES</sequence>
<keyword evidence="3" id="KW-1185">Reference proteome</keyword>
<evidence type="ECO:0000313" key="3">
    <source>
        <dbReference type="Proteomes" id="UP000078544"/>
    </source>
</evidence>